<protein>
    <recommendedName>
        <fullName evidence="2">DUF6199 domain-containing protein</fullName>
    </recommendedName>
</protein>
<evidence type="ECO:0000313" key="4">
    <source>
        <dbReference type="Proteomes" id="UP000481872"/>
    </source>
</evidence>
<sequence>MVELIIGFLCMVPIIGILIYNVVYPRESILYDNKWRFENFNFEPSKDAIKHHRCMSILVLGFTIFIMILLLFII</sequence>
<evidence type="ECO:0000256" key="1">
    <source>
        <dbReference type="SAM" id="Phobius"/>
    </source>
</evidence>
<comment type="caution">
    <text evidence="3">The sequence shown here is derived from an EMBL/GenBank/DDBJ whole genome shotgun (WGS) entry which is preliminary data.</text>
</comment>
<dbReference type="InterPro" id="IPR045679">
    <property type="entry name" value="DUF6199"/>
</dbReference>
<dbReference type="Pfam" id="PF19701">
    <property type="entry name" value="DUF6199"/>
    <property type="match status" value="1"/>
</dbReference>
<name>A0A6M0H244_9CLOT</name>
<keyword evidence="4" id="KW-1185">Reference proteome</keyword>
<gene>
    <name evidence="3" type="ORF">G3M99_06870</name>
</gene>
<dbReference type="Proteomes" id="UP000481872">
    <property type="component" value="Unassembled WGS sequence"/>
</dbReference>
<feature type="transmembrane region" description="Helical" evidence="1">
    <location>
        <begin position="54"/>
        <end position="73"/>
    </location>
</feature>
<evidence type="ECO:0000313" key="3">
    <source>
        <dbReference type="EMBL" id="NEU04587.1"/>
    </source>
</evidence>
<organism evidence="3 4">
    <name type="scientific">Clostridium senegalense</name>
    <dbReference type="NCBI Taxonomy" id="1465809"/>
    <lineage>
        <taxon>Bacteria</taxon>
        <taxon>Bacillati</taxon>
        <taxon>Bacillota</taxon>
        <taxon>Clostridia</taxon>
        <taxon>Eubacteriales</taxon>
        <taxon>Clostridiaceae</taxon>
        <taxon>Clostridium</taxon>
    </lineage>
</organism>
<evidence type="ECO:0000259" key="2">
    <source>
        <dbReference type="Pfam" id="PF19701"/>
    </source>
</evidence>
<dbReference type="AlphaFoldDB" id="A0A6M0H244"/>
<dbReference type="EMBL" id="JAAGPU010000010">
    <property type="protein sequence ID" value="NEU04587.1"/>
    <property type="molecule type" value="Genomic_DNA"/>
</dbReference>
<accession>A0A6M0H244</accession>
<feature type="domain" description="DUF6199" evidence="2">
    <location>
        <begin position="12"/>
        <end position="69"/>
    </location>
</feature>
<feature type="transmembrane region" description="Helical" evidence="1">
    <location>
        <begin position="6"/>
        <end position="24"/>
    </location>
</feature>
<keyword evidence="1" id="KW-0472">Membrane</keyword>
<keyword evidence="1" id="KW-0812">Transmembrane</keyword>
<proteinExistence type="predicted"/>
<keyword evidence="1" id="KW-1133">Transmembrane helix</keyword>
<reference evidence="3 4" key="1">
    <citation type="submission" date="2020-02" db="EMBL/GenBank/DDBJ databases">
        <title>Genome assembly of a novel Clostridium senegalense strain.</title>
        <authorList>
            <person name="Gupta T.B."/>
            <person name="Jauregui R."/>
            <person name="Maclean P."/>
            <person name="Nawarathana A."/>
            <person name="Brightwell G."/>
        </authorList>
    </citation>
    <scope>NUCLEOTIDE SEQUENCE [LARGE SCALE GENOMIC DNA]</scope>
    <source>
        <strain evidence="3 4">AGRFS4</strain>
    </source>
</reference>
<dbReference type="RefSeq" id="WP_061996425.1">
    <property type="nucleotide sequence ID" value="NZ_JAAGPU010000010.1"/>
</dbReference>